<feature type="region of interest" description="Disordered" evidence="1">
    <location>
        <begin position="193"/>
        <end position="215"/>
    </location>
</feature>
<protein>
    <submittedName>
        <fullName evidence="2">Putative zinc-or iron-chelating protein</fullName>
    </submittedName>
</protein>
<dbReference type="AlphaFoldDB" id="A0A370G735"/>
<evidence type="ECO:0000313" key="3">
    <source>
        <dbReference type="Proteomes" id="UP000254958"/>
    </source>
</evidence>
<organism evidence="2 3">
    <name type="scientific">Gluconacetobacter liquefaciens</name>
    <name type="common">Acetobacter liquefaciens</name>
    <dbReference type="NCBI Taxonomy" id="89584"/>
    <lineage>
        <taxon>Bacteria</taxon>
        <taxon>Pseudomonadati</taxon>
        <taxon>Pseudomonadota</taxon>
        <taxon>Alphaproteobacteria</taxon>
        <taxon>Acetobacterales</taxon>
        <taxon>Acetobacteraceae</taxon>
        <taxon>Gluconacetobacter</taxon>
    </lineage>
</organism>
<feature type="compositionally biased region" description="Pro residues" evidence="1">
    <location>
        <begin position="206"/>
        <end position="215"/>
    </location>
</feature>
<dbReference type="InterPro" id="IPR005358">
    <property type="entry name" value="Puta_zinc/iron-chelating_dom"/>
</dbReference>
<evidence type="ECO:0000256" key="1">
    <source>
        <dbReference type="SAM" id="MobiDB-lite"/>
    </source>
</evidence>
<dbReference type="Pfam" id="PF03692">
    <property type="entry name" value="CxxCxxCC"/>
    <property type="match status" value="1"/>
</dbReference>
<gene>
    <name evidence="2" type="ORF">C7453_105254</name>
</gene>
<keyword evidence="3" id="KW-1185">Reference proteome</keyword>
<evidence type="ECO:0000313" key="2">
    <source>
        <dbReference type="EMBL" id="RDI37843.1"/>
    </source>
</evidence>
<reference evidence="2 3" key="1">
    <citation type="submission" date="2018-07" db="EMBL/GenBank/DDBJ databases">
        <title>Genomic Encyclopedia of Type Strains, Phase IV (KMG-IV): sequencing the most valuable type-strain genomes for metagenomic binning, comparative biology and taxonomic classification.</title>
        <authorList>
            <person name="Goeker M."/>
        </authorList>
    </citation>
    <scope>NUCLEOTIDE SEQUENCE [LARGE SCALE GENOMIC DNA]</scope>
    <source>
        <strain evidence="2 3">DSM 5603</strain>
    </source>
</reference>
<name>A0A370G735_GLULI</name>
<comment type="caution">
    <text evidence="2">The sequence shown here is derived from an EMBL/GenBank/DDBJ whole genome shotgun (WGS) entry which is preliminary data.</text>
</comment>
<accession>A0A370G735</accession>
<dbReference type="EMBL" id="QQAW01000005">
    <property type="protein sequence ID" value="RDI37843.1"/>
    <property type="molecule type" value="Genomic_DNA"/>
</dbReference>
<dbReference type="Proteomes" id="UP000254958">
    <property type="component" value="Unassembled WGS sequence"/>
</dbReference>
<proteinExistence type="predicted"/>
<sequence>MRQKMNQADAAFRRDLPAATNEADLLRLARRTLDLCEDVAETLRQISPTASLACTKGCDTCCRSLVQVNPLFALLAVHEARQTFPPDRLQALKDRTEAGVPFCPFLFEESCSIYAARPMVCRGYYSLNVDLCRQGDFCEKHLGYQGDQAHAAHQFMIFLFALEKRLESIEAEIGLRNEPVFLNTAARTLLTTPDAPERWRTGAQPFDPPPLQPES</sequence>